<dbReference type="EMBL" id="BHYM01000098">
    <property type="protein sequence ID" value="GCE44547.1"/>
    <property type="molecule type" value="Genomic_DNA"/>
</dbReference>
<evidence type="ECO:0000256" key="8">
    <source>
        <dbReference type="ARBA" id="ARBA00023136"/>
    </source>
</evidence>
<evidence type="ECO:0000313" key="14">
    <source>
        <dbReference type="Proteomes" id="UP000287519"/>
    </source>
</evidence>
<evidence type="ECO:0000256" key="10">
    <source>
        <dbReference type="ARBA" id="ARBA00039918"/>
    </source>
</evidence>
<dbReference type="InterPro" id="IPR020846">
    <property type="entry name" value="MFS_dom"/>
</dbReference>
<feature type="transmembrane region" description="Helical" evidence="11">
    <location>
        <begin position="245"/>
        <end position="268"/>
    </location>
</feature>
<dbReference type="OrthoDB" id="8953821at2"/>
<organism evidence="13 14">
    <name type="scientific">Rhodococcus wratislaviensis</name>
    <name type="common">Tsukamurella wratislaviensis</name>
    <dbReference type="NCBI Taxonomy" id="44752"/>
    <lineage>
        <taxon>Bacteria</taxon>
        <taxon>Bacillati</taxon>
        <taxon>Actinomycetota</taxon>
        <taxon>Actinomycetes</taxon>
        <taxon>Mycobacteriales</taxon>
        <taxon>Nocardiaceae</taxon>
        <taxon>Rhodococcus</taxon>
    </lineage>
</organism>
<protein>
    <recommendedName>
        <fullName evidence="10">Putative proline/betaine transporter</fullName>
    </recommendedName>
</protein>
<evidence type="ECO:0000256" key="6">
    <source>
        <dbReference type="ARBA" id="ARBA00022847"/>
    </source>
</evidence>
<feature type="transmembrane region" description="Helical" evidence="11">
    <location>
        <begin position="191"/>
        <end position="210"/>
    </location>
</feature>
<feature type="transmembrane region" description="Helical" evidence="11">
    <location>
        <begin position="20"/>
        <end position="44"/>
    </location>
</feature>
<dbReference type="PANTHER" id="PTHR43528">
    <property type="entry name" value="ALPHA-KETOGLUTARATE PERMEASE"/>
    <property type="match status" value="1"/>
</dbReference>
<evidence type="ECO:0000256" key="4">
    <source>
        <dbReference type="ARBA" id="ARBA00022475"/>
    </source>
</evidence>
<feature type="transmembrane region" description="Helical" evidence="11">
    <location>
        <begin position="56"/>
        <end position="79"/>
    </location>
</feature>
<evidence type="ECO:0000256" key="3">
    <source>
        <dbReference type="ARBA" id="ARBA00022448"/>
    </source>
</evidence>
<dbReference type="GO" id="GO:0015293">
    <property type="term" value="F:symporter activity"/>
    <property type="evidence" value="ECO:0007669"/>
    <property type="project" value="UniProtKB-KW"/>
</dbReference>
<evidence type="ECO:0000256" key="1">
    <source>
        <dbReference type="ARBA" id="ARBA00004651"/>
    </source>
</evidence>
<dbReference type="AlphaFoldDB" id="A0A402CLP3"/>
<feature type="transmembrane region" description="Helical" evidence="11">
    <location>
        <begin position="372"/>
        <end position="395"/>
    </location>
</feature>
<evidence type="ECO:0000256" key="11">
    <source>
        <dbReference type="SAM" id="Phobius"/>
    </source>
</evidence>
<name>A0A402CLP3_RHOWR</name>
<dbReference type="PANTHER" id="PTHR43528:SF1">
    <property type="entry name" value="ALPHA-KETOGLUTARATE PERMEASE"/>
    <property type="match status" value="1"/>
</dbReference>
<feature type="transmembrane region" description="Helical" evidence="11">
    <location>
        <begin position="280"/>
        <end position="299"/>
    </location>
</feature>
<gene>
    <name evidence="13" type="ORF">Rhow_008968</name>
</gene>
<feature type="transmembrane region" description="Helical" evidence="11">
    <location>
        <begin position="311"/>
        <end position="330"/>
    </location>
</feature>
<keyword evidence="7 11" id="KW-1133">Transmembrane helix</keyword>
<dbReference type="InterPro" id="IPR051084">
    <property type="entry name" value="H+-coupled_symporters"/>
</dbReference>
<dbReference type="InterPro" id="IPR036259">
    <property type="entry name" value="MFS_trans_sf"/>
</dbReference>
<comment type="similarity">
    <text evidence="2">Belongs to the major facilitator superfamily. Metabolite:H+ Symporter (MHS) family (TC 2.A.1.6) family.</text>
</comment>
<dbReference type="Pfam" id="PF07690">
    <property type="entry name" value="MFS_1"/>
    <property type="match status" value="1"/>
</dbReference>
<evidence type="ECO:0000256" key="5">
    <source>
        <dbReference type="ARBA" id="ARBA00022692"/>
    </source>
</evidence>
<keyword evidence="5 11" id="KW-0812">Transmembrane</keyword>
<dbReference type="Gene3D" id="1.20.1250.20">
    <property type="entry name" value="MFS general substrate transporter like domains"/>
    <property type="match status" value="2"/>
</dbReference>
<comment type="caution">
    <text evidence="13">The sequence shown here is derived from an EMBL/GenBank/DDBJ whole genome shotgun (WGS) entry which is preliminary data.</text>
</comment>
<keyword evidence="14" id="KW-1185">Reference proteome</keyword>
<feature type="transmembrane region" description="Helical" evidence="11">
    <location>
        <begin position="407"/>
        <end position="426"/>
    </location>
</feature>
<evidence type="ECO:0000259" key="12">
    <source>
        <dbReference type="PROSITE" id="PS50850"/>
    </source>
</evidence>
<comment type="function">
    <text evidence="9">May be a proton symporter involved in the uptake of osmolytes such as proline and glycine betaine.</text>
</comment>
<dbReference type="PROSITE" id="PS50850">
    <property type="entry name" value="MFS"/>
    <property type="match status" value="1"/>
</dbReference>
<keyword evidence="4" id="KW-1003">Cell membrane</keyword>
<keyword evidence="8 11" id="KW-0472">Membrane</keyword>
<feature type="domain" description="Major facilitator superfamily (MFS) profile" evidence="12">
    <location>
        <begin position="19"/>
        <end position="430"/>
    </location>
</feature>
<dbReference type="FunFam" id="1.20.1250.20:FF:000001">
    <property type="entry name" value="Dicarboxylate MFS transporter"/>
    <property type="match status" value="1"/>
</dbReference>
<reference evidence="13 14" key="1">
    <citation type="submission" date="2018-11" db="EMBL/GenBank/DDBJ databases">
        <title>Microbial catabolism of amino acid.</title>
        <authorList>
            <person name="Hibi M."/>
            <person name="Ogawa J."/>
        </authorList>
    </citation>
    <scope>NUCLEOTIDE SEQUENCE [LARGE SCALE GENOMIC DNA]</scope>
    <source>
        <strain evidence="13 14">C31-06</strain>
    </source>
</reference>
<proteinExistence type="inferred from homology"/>
<evidence type="ECO:0000256" key="9">
    <source>
        <dbReference type="ARBA" id="ARBA00037295"/>
    </source>
</evidence>
<feature type="transmembrane region" description="Helical" evidence="11">
    <location>
        <begin position="336"/>
        <end position="360"/>
    </location>
</feature>
<feature type="transmembrane region" description="Helical" evidence="11">
    <location>
        <begin position="91"/>
        <end position="109"/>
    </location>
</feature>
<feature type="transmembrane region" description="Helical" evidence="11">
    <location>
        <begin position="121"/>
        <end position="146"/>
    </location>
</feature>
<feature type="transmembrane region" description="Helical" evidence="11">
    <location>
        <begin position="158"/>
        <end position="179"/>
    </location>
</feature>
<dbReference type="GO" id="GO:0005886">
    <property type="term" value="C:plasma membrane"/>
    <property type="evidence" value="ECO:0007669"/>
    <property type="project" value="UniProtKB-SubCell"/>
</dbReference>
<evidence type="ECO:0000256" key="2">
    <source>
        <dbReference type="ARBA" id="ARBA00008240"/>
    </source>
</evidence>
<accession>A0A402CLP3</accession>
<sequence length="448" mass="47304">MSTPELSSTKSDALRRRRGVLAASVGTIVEYYDFTLYAYLAIVVSPLFFPGDDPTASLLASLAVFASAYLMRPIGGLFFGWLGDRGGRRRALLVSVLLMGIGSILMAFLPTYESVGVAAPILLVLARLAQGFSAGGEVGGALTYVYETVGPQKKGLGGSWVAFGTYSGFALAAVAVGAVSALTTPDQMDTWGWRLPFLLAVPLLLFCLWIRTRIEESSQFEELAEKNNVAKAPVRELLRDHCRPLFQVFGVGIALNAAGYMALTYIGIHLVREGGYDRTSVAWTTAFVVSLIAIALPAAGALVDKWGSTRVGVIGMIYSTVLAYPAMLFMEGNGLLVAGIAFFVLAMGVPLVQASAAPLFPALLASRVRLSGVALGFNLATILAGGTAAYVATWLIDVTGDSLSPAYFLIGASIIGLATMATLRGAGYEGVQTHSKSLQSSEHKVESF</sequence>
<keyword evidence="3" id="KW-0813">Transport</keyword>
<keyword evidence="6" id="KW-0769">Symport</keyword>
<dbReference type="SUPFAM" id="SSF103473">
    <property type="entry name" value="MFS general substrate transporter"/>
    <property type="match status" value="1"/>
</dbReference>
<dbReference type="InterPro" id="IPR011701">
    <property type="entry name" value="MFS"/>
</dbReference>
<dbReference type="Proteomes" id="UP000287519">
    <property type="component" value="Unassembled WGS sequence"/>
</dbReference>
<comment type="subcellular location">
    <subcellularLocation>
        <location evidence="1">Cell membrane</location>
        <topology evidence="1">Multi-pass membrane protein</topology>
    </subcellularLocation>
</comment>
<evidence type="ECO:0000256" key="7">
    <source>
        <dbReference type="ARBA" id="ARBA00022989"/>
    </source>
</evidence>
<dbReference type="RefSeq" id="WP_124396111.1">
    <property type="nucleotide sequence ID" value="NZ_BHYM01000098.1"/>
</dbReference>
<evidence type="ECO:0000313" key="13">
    <source>
        <dbReference type="EMBL" id="GCE44547.1"/>
    </source>
</evidence>